<protein>
    <submittedName>
        <fullName evidence="1">Uncharacterized protein</fullName>
    </submittedName>
</protein>
<reference evidence="1" key="2">
    <citation type="journal article" date="2015" name="Data Brief">
        <title>Shoot transcriptome of the giant reed, Arundo donax.</title>
        <authorList>
            <person name="Barrero R.A."/>
            <person name="Guerrero F.D."/>
            <person name="Moolhuijzen P."/>
            <person name="Goolsby J.A."/>
            <person name="Tidwell J."/>
            <person name="Bellgard S.E."/>
            <person name="Bellgard M.I."/>
        </authorList>
    </citation>
    <scope>NUCLEOTIDE SEQUENCE</scope>
    <source>
        <tissue evidence="1">Shoot tissue taken approximately 20 cm above the soil surface</tissue>
    </source>
</reference>
<evidence type="ECO:0000313" key="1">
    <source>
        <dbReference type="EMBL" id="JAE12009.1"/>
    </source>
</evidence>
<proteinExistence type="predicted"/>
<dbReference type="AlphaFoldDB" id="A0A0A9FL92"/>
<organism evidence="1">
    <name type="scientific">Arundo donax</name>
    <name type="common">Giant reed</name>
    <name type="synonym">Donax arundinaceus</name>
    <dbReference type="NCBI Taxonomy" id="35708"/>
    <lineage>
        <taxon>Eukaryota</taxon>
        <taxon>Viridiplantae</taxon>
        <taxon>Streptophyta</taxon>
        <taxon>Embryophyta</taxon>
        <taxon>Tracheophyta</taxon>
        <taxon>Spermatophyta</taxon>
        <taxon>Magnoliopsida</taxon>
        <taxon>Liliopsida</taxon>
        <taxon>Poales</taxon>
        <taxon>Poaceae</taxon>
        <taxon>PACMAD clade</taxon>
        <taxon>Arundinoideae</taxon>
        <taxon>Arundineae</taxon>
        <taxon>Arundo</taxon>
    </lineage>
</organism>
<reference evidence="1" key="1">
    <citation type="submission" date="2014-09" db="EMBL/GenBank/DDBJ databases">
        <authorList>
            <person name="Magalhaes I.L.F."/>
            <person name="Oliveira U."/>
            <person name="Santos F.R."/>
            <person name="Vidigal T.H.D.A."/>
            <person name="Brescovit A.D."/>
            <person name="Santos A.J."/>
        </authorList>
    </citation>
    <scope>NUCLEOTIDE SEQUENCE</scope>
    <source>
        <tissue evidence="1">Shoot tissue taken approximately 20 cm above the soil surface</tissue>
    </source>
</reference>
<dbReference type="EMBL" id="GBRH01185887">
    <property type="protein sequence ID" value="JAE12009.1"/>
    <property type="molecule type" value="Transcribed_RNA"/>
</dbReference>
<name>A0A0A9FL92_ARUDO</name>
<sequence>MLPVYVYISFNAYLFLRL</sequence>
<accession>A0A0A9FL92</accession>